<reference evidence="1 2" key="1">
    <citation type="submission" date="2022-05" db="EMBL/GenBank/DDBJ databases">
        <authorList>
            <consortium name="Genoscope - CEA"/>
            <person name="William W."/>
        </authorList>
    </citation>
    <scope>NUCLEOTIDE SEQUENCE [LARGE SCALE GENOMIC DNA]</scope>
</reference>
<gene>
    <name evidence="1" type="ORF">PEVE_00025529</name>
</gene>
<evidence type="ECO:0000313" key="1">
    <source>
        <dbReference type="EMBL" id="CAH3025273.1"/>
    </source>
</evidence>
<proteinExistence type="predicted"/>
<organism evidence="1 2">
    <name type="scientific">Porites evermanni</name>
    <dbReference type="NCBI Taxonomy" id="104178"/>
    <lineage>
        <taxon>Eukaryota</taxon>
        <taxon>Metazoa</taxon>
        <taxon>Cnidaria</taxon>
        <taxon>Anthozoa</taxon>
        <taxon>Hexacorallia</taxon>
        <taxon>Scleractinia</taxon>
        <taxon>Fungiina</taxon>
        <taxon>Poritidae</taxon>
        <taxon>Porites</taxon>
    </lineage>
</organism>
<sequence length="154" mass="17730">LCSQHEETVDHIVSGCEVLAKTEYISRHNNAAAYLHWSICKDHDIEITDKWYEHEPETVIHNKDNNITIMWDMPVNTDRTITANRPDIIVKDSVNSTCKLIDMTVPSDRNIALKETEKKCKYKDLELEIQRMWHMKTVVIPVVVGALGTVKKGM</sequence>
<evidence type="ECO:0000313" key="2">
    <source>
        <dbReference type="Proteomes" id="UP001159427"/>
    </source>
</evidence>
<feature type="non-terminal residue" evidence="1">
    <location>
        <position position="154"/>
    </location>
</feature>
<dbReference type="PANTHER" id="PTHR35450">
    <property type="entry name" value="REVERSE TRANSCRIPTASE DOMAIN-CONTAINING PROTEIN"/>
    <property type="match status" value="1"/>
</dbReference>
<dbReference type="Proteomes" id="UP001159427">
    <property type="component" value="Unassembled WGS sequence"/>
</dbReference>
<dbReference type="EMBL" id="CALNXI010000344">
    <property type="protein sequence ID" value="CAH3025273.1"/>
    <property type="molecule type" value="Genomic_DNA"/>
</dbReference>
<dbReference type="PANTHER" id="PTHR35450:SF2">
    <property type="entry name" value="REVERSE TRANSCRIPTASE DOMAIN-CONTAINING PROTEIN"/>
    <property type="match status" value="1"/>
</dbReference>
<keyword evidence="2" id="KW-1185">Reference proteome</keyword>
<name>A0ABN8M6S8_9CNID</name>
<accession>A0ABN8M6S8</accession>
<comment type="caution">
    <text evidence="1">The sequence shown here is derived from an EMBL/GenBank/DDBJ whole genome shotgun (WGS) entry which is preliminary data.</text>
</comment>
<protein>
    <submittedName>
        <fullName evidence="1">Uncharacterized protein</fullName>
    </submittedName>
</protein>
<feature type="non-terminal residue" evidence="1">
    <location>
        <position position="1"/>
    </location>
</feature>